<organism evidence="2 3">
    <name type="scientific">Apiospora saccharicola</name>
    <dbReference type="NCBI Taxonomy" id="335842"/>
    <lineage>
        <taxon>Eukaryota</taxon>
        <taxon>Fungi</taxon>
        <taxon>Dikarya</taxon>
        <taxon>Ascomycota</taxon>
        <taxon>Pezizomycotina</taxon>
        <taxon>Sordariomycetes</taxon>
        <taxon>Xylariomycetidae</taxon>
        <taxon>Amphisphaeriales</taxon>
        <taxon>Apiosporaceae</taxon>
        <taxon>Apiospora</taxon>
    </lineage>
</organism>
<evidence type="ECO:0000313" key="2">
    <source>
        <dbReference type="EMBL" id="KAK8063779.1"/>
    </source>
</evidence>
<name>A0ABR1UXW4_9PEZI</name>
<evidence type="ECO:0008006" key="4">
    <source>
        <dbReference type="Google" id="ProtNLM"/>
    </source>
</evidence>
<feature type="compositionally biased region" description="Acidic residues" evidence="1">
    <location>
        <begin position="114"/>
        <end position="123"/>
    </location>
</feature>
<comment type="caution">
    <text evidence="2">The sequence shown here is derived from an EMBL/GenBank/DDBJ whole genome shotgun (WGS) entry which is preliminary data.</text>
</comment>
<protein>
    <recommendedName>
        <fullName evidence="4">No apical meristem-associated C-terminal domain-containing protein</fullName>
    </recommendedName>
</protein>
<feature type="compositionally biased region" description="Polar residues" evidence="1">
    <location>
        <begin position="74"/>
        <end position="88"/>
    </location>
</feature>
<evidence type="ECO:0000313" key="3">
    <source>
        <dbReference type="Proteomes" id="UP001446871"/>
    </source>
</evidence>
<dbReference type="Proteomes" id="UP001446871">
    <property type="component" value="Unassembled WGS sequence"/>
</dbReference>
<evidence type="ECO:0000256" key="1">
    <source>
        <dbReference type="SAM" id="MobiDB-lite"/>
    </source>
</evidence>
<proteinExistence type="predicted"/>
<keyword evidence="3" id="KW-1185">Reference proteome</keyword>
<accession>A0ABR1UXW4</accession>
<sequence length="211" mass="22746">MAENKIPQFTQRDMEISAKAWACLIGDAKSNPQIDFNKLAILGGYKNAASARECWRTTKIRLMAAAGVDKDGNSKGQQDQPETPSGKASKTGKPAATKRKRTKAVPTPTKTVDSGDEEEEVDVGDGSPVPPKKVRRGAATTPGGGRKKKAINTEETVIEPIFDAGEEQQMQQLKLFDTNSGSIEDEVVGVDAMIKAEEQHNAQMSNAFDEV</sequence>
<dbReference type="EMBL" id="JAQQWM010000005">
    <property type="protein sequence ID" value="KAK8063779.1"/>
    <property type="molecule type" value="Genomic_DNA"/>
</dbReference>
<gene>
    <name evidence="2" type="ORF">PG996_008431</name>
</gene>
<feature type="region of interest" description="Disordered" evidence="1">
    <location>
        <begin position="68"/>
        <end position="153"/>
    </location>
</feature>
<reference evidence="2 3" key="1">
    <citation type="submission" date="2023-01" db="EMBL/GenBank/DDBJ databases">
        <title>Analysis of 21 Apiospora genomes using comparative genomics revels a genus with tremendous synthesis potential of carbohydrate active enzymes and secondary metabolites.</title>
        <authorList>
            <person name="Sorensen T."/>
        </authorList>
    </citation>
    <scope>NUCLEOTIDE SEQUENCE [LARGE SCALE GENOMIC DNA]</scope>
    <source>
        <strain evidence="2 3">CBS 83171</strain>
    </source>
</reference>